<sequence>MPLISRGIKPTSMTAQKPEEFIYKGKRYQGLYAEPLDQYLQTQNIEFQPIASNCWRGYSGLWVISDNKLFLTHFSGAIRIYQIEKNEFSPELCYETKSISLNHLFPNQQNVFAEWFSGEIRLIQRVKLTSEDYCDTVYKKEIHLTFEKGILVKKEILKNKCSFLPRWLRFW</sequence>
<comment type="caution">
    <text evidence="1">The sequence shown here is derived from an EMBL/GenBank/DDBJ whole genome shotgun (WGS) entry which is preliminary data.</text>
</comment>
<evidence type="ECO:0000313" key="1">
    <source>
        <dbReference type="EMBL" id="PUV23138.1"/>
    </source>
</evidence>
<dbReference type="EMBL" id="QCXX01000005">
    <property type="protein sequence ID" value="PUV23138.1"/>
    <property type="molecule type" value="Genomic_DNA"/>
</dbReference>
<dbReference type="Proteomes" id="UP000250831">
    <property type="component" value="Unassembled WGS sequence"/>
</dbReference>
<dbReference type="AlphaFoldDB" id="A0A363NQU8"/>
<name>A0A363NQU8_9SPHI</name>
<proteinExistence type="predicted"/>
<evidence type="ECO:0000313" key="2">
    <source>
        <dbReference type="Proteomes" id="UP000250831"/>
    </source>
</evidence>
<keyword evidence="2" id="KW-1185">Reference proteome</keyword>
<reference evidence="1 2" key="1">
    <citation type="submission" date="2018-04" db="EMBL/GenBank/DDBJ databases">
        <title>Sphingobacterium sp. M46 Genome.</title>
        <authorList>
            <person name="Cheng J."/>
            <person name="Li Y."/>
        </authorList>
    </citation>
    <scope>NUCLEOTIDE SEQUENCE [LARGE SCALE GENOMIC DNA]</scope>
    <source>
        <strain evidence="1 2">M46</strain>
    </source>
</reference>
<organism evidence="1 2">
    <name type="scientific">Sphingobacterium athyrii</name>
    <dbReference type="NCBI Taxonomy" id="2152717"/>
    <lineage>
        <taxon>Bacteria</taxon>
        <taxon>Pseudomonadati</taxon>
        <taxon>Bacteroidota</taxon>
        <taxon>Sphingobacteriia</taxon>
        <taxon>Sphingobacteriales</taxon>
        <taxon>Sphingobacteriaceae</taxon>
        <taxon>Sphingobacterium</taxon>
    </lineage>
</organism>
<accession>A0A363NQU8</accession>
<gene>
    <name evidence="1" type="ORF">DCO56_19705</name>
</gene>
<protein>
    <submittedName>
        <fullName evidence="1">Uncharacterized protein</fullName>
    </submittedName>
</protein>